<accession>A0A0V1FHB0</accession>
<reference evidence="1 2" key="1">
    <citation type="submission" date="2015-01" db="EMBL/GenBank/DDBJ databases">
        <title>Evolution of Trichinella species and genotypes.</title>
        <authorList>
            <person name="Korhonen P.K."/>
            <person name="Edoardo P."/>
            <person name="Giuseppe L.R."/>
            <person name="Gasser R.B."/>
        </authorList>
    </citation>
    <scope>NUCLEOTIDE SEQUENCE [LARGE SCALE GENOMIC DNA]</scope>
    <source>
        <strain evidence="1">ISS470</strain>
    </source>
</reference>
<proteinExistence type="predicted"/>
<gene>
    <name evidence="1" type="ORF">T4D_13436</name>
</gene>
<dbReference type="EMBL" id="JYDT01000092">
    <property type="protein sequence ID" value="KRY85372.1"/>
    <property type="molecule type" value="Genomic_DNA"/>
</dbReference>
<comment type="caution">
    <text evidence="1">The sequence shown here is derived from an EMBL/GenBank/DDBJ whole genome shotgun (WGS) entry which is preliminary data.</text>
</comment>
<name>A0A0V1FHB0_TRIPS</name>
<organism evidence="1 2">
    <name type="scientific">Trichinella pseudospiralis</name>
    <name type="common">Parasitic roundworm</name>
    <dbReference type="NCBI Taxonomy" id="6337"/>
    <lineage>
        <taxon>Eukaryota</taxon>
        <taxon>Metazoa</taxon>
        <taxon>Ecdysozoa</taxon>
        <taxon>Nematoda</taxon>
        <taxon>Enoplea</taxon>
        <taxon>Dorylaimia</taxon>
        <taxon>Trichinellida</taxon>
        <taxon>Trichinellidae</taxon>
        <taxon>Trichinella</taxon>
    </lineage>
</organism>
<keyword evidence="2" id="KW-1185">Reference proteome</keyword>
<evidence type="ECO:0000313" key="1">
    <source>
        <dbReference type="EMBL" id="KRY85372.1"/>
    </source>
</evidence>
<protein>
    <submittedName>
        <fullName evidence="1">Uncharacterized protein</fullName>
    </submittedName>
</protein>
<evidence type="ECO:0000313" key="2">
    <source>
        <dbReference type="Proteomes" id="UP000054995"/>
    </source>
</evidence>
<dbReference type="Proteomes" id="UP000054995">
    <property type="component" value="Unassembled WGS sequence"/>
</dbReference>
<sequence>MNKQTNKQTNKQASDTRDSAKLSYVLLEKEARFKQPELAMAKKPEYFPFFTCHLRQVKRDD</sequence>
<dbReference type="AlphaFoldDB" id="A0A0V1FHB0"/>